<dbReference type="AlphaFoldDB" id="A0A1Y2GCI5"/>
<dbReference type="Pfam" id="PF14958">
    <property type="entry name" value="PAAT-like"/>
    <property type="match status" value="1"/>
</dbReference>
<dbReference type="InterPro" id="IPR028043">
    <property type="entry name" value="PAAT-like"/>
</dbReference>
<name>A0A1Y2GCI5_9FUNG</name>
<dbReference type="RefSeq" id="XP_021877816.1">
    <property type="nucleotide sequence ID" value="XM_022019674.1"/>
</dbReference>
<sequence>MYLKNDKDKEIRQLSPVERLLRVSSIQETDLPLIGSEDHDQIVEEHLSVQESVCKFVEPSKTLAIAFRHRFQKNVRHALAFTYSAITILSSARTVELYSSGDYVGTFRGDPLPGNPDSLASSTFNNRMKPQLFRIKVNEDYPRKCRDLLFKVTEKKKKKKKKTLGNILAVNSKILHSSVFCPQIARFKS</sequence>
<dbReference type="InParanoid" id="A0A1Y2GCI5"/>
<protein>
    <submittedName>
        <fullName evidence="1">Uncharacterized protein</fullName>
    </submittedName>
</protein>
<dbReference type="GeneID" id="33561519"/>
<evidence type="ECO:0000313" key="1">
    <source>
        <dbReference type="EMBL" id="ORZ07020.1"/>
    </source>
</evidence>
<organism evidence="1 2">
    <name type="scientific">Lobosporangium transversale</name>
    <dbReference type="NCBI Taxonomy" id="64571"/>
    <lineage>
        <taxon>Eukaryota</taxon>
        <taxon>Fungi</taxon>
        <taxon>Fungi incertae sedis</taxon>
        <taxon>Mucoromycota</taxon>
        <taxon>Mortierellomycotina</taxon>
        <taxon>Mortierellomycetes</taxon>
        <taxon>Mortierellales</taxon>
        <taxon>Mortierellaceae</taxon>
        <taxon>Lobosporangium</taxon>
    </lineage>
</organism>
<accession>A0A1Y2GCI5</accession>
<evidence type="ECO:0000313" key="2">
    <source>
        <dbReference type="Proteomes" id="UP000193648"/>
    </source>
</evidence>
<dbReference type="EMBL" id="MCFF01000043">
    <property type="protein sequence ID" value="ORZ07020.1"/>
    <property type="molecule type" value="Genomic_DNA"/>
</dbReference>
<dbReference type="Proteomes" id="UP000193648">
    <property type="component" value="Unassembled WGS sequence"/>
</dbReference>
<comment type="caution">
    <text evidence="1">The sequence shown here is derived from an EMBL/GenBank/DDBJ whole genome shotgun (WGS) entry which is preliminary data.</text>
</comment>
<keyword evidence="2" id="KW-1185">Reference proteome</keyword>
<gene>
    <name evidence="1" type="ORF">BCR41DRAFT_163787</name>
</gene>
<dbReference type="OrthoDB" id="2425928at2759"/>
<reference evidence="1 2" key="1">
    <citation type="submission" date="2016-07" db="EMBL/GenBank/DDBJ databases">
        <title>Pervasive Adenine N6-methylation of Active Genes in Fungi.</title>
        <authorList>
            <consortium name="DOE Joint Genome Institute"/>
            <person name="Mondo S.J."/>
            <person name="Dannebaum R.O."/>
            <person name="Kuo R.C."/>
            <person name="Labutti K."/>
            <person name="Haridas S."/>
            <person name="Kuo A."/>
            <person name="Salamov A."/>
            <person name="Ahrendt S.R."/>
            <person name="Lipzen A."/>
            <person name="Sullivan W."/>
            <person name="Andreopoulos W.B."/>
            <person name="Clum A."/>
            <person name="Lindquist E."/>
            <person name="Daum C."/>
            <person name="Ramamoorthy G.K."/>
            <person name="Gryganskyi A."/>
            <person name="Culley D."/>
            <person name="Magnuson J.K."/>
            <person name="James T.Y."/>
            <person name="O'Malley M.A."/>
            <person name="Stajich J.E."/>
            <person name="Spatafora J.W."/>
            <person name="Visel A."/>
            <person name="Grigoriev I.V."/>
        </authorList>
    </citation>
    <scope>NUCLEOTIDE SEQUENCE [LARGE SCALE GENOMIC DNA]</scope>
    <source>
        <strain evidence="1 2">NRRL 3116</strain>
    </source>
</reference>
<proteinExistence type="predicted"/>